<dbReference type="PATRIC" id="fig|1514904.3.peg.3071"/>
<dbReference type="AlphaFoldDB" id="A0A0M9GKX2"/>
<name>A0A0M9GKX2_9HYPH</name>
<dbReference type="STRING" id="1514904.SU32_16990"/>
<keyword evidence="2" id="KW-1185">Reference proteome</keyword>
<comment type="caution">
    <text evidence="1">The sequence shown here is derived from an EMBL/GenBank/DDBJ whole genome shotgun (WGS) entry which is preliminary data.</text>
</comment>
<accession>A0A0M9GKX2</accession>
<dbReference type="Gene3D" id="3.10.450.50">
    <property type="match status" value="1"/>
</dbReference>
<evidence type="ECO:0008006" key="3">
    <source>
        <dbReference type="Google" id="ProtNLM"/>
    </source>
</evidence>
<organism evidence="1 2">
    <name type="scientific">Ahrensia marina</name>
    <dbReference type="NCBI Taxonomy" id="1514904"/>
    <lineage>
        <taxon>Bacteria</taxon>
        <taxon>Pseudomonadati</taxon>
        <taxon>Pseudomonadota</taxon>
        <taxon>Alphaproteobacteria</taxon>
        <taxon>Hyphomicrobiales</taxon>
        <taxon>Ahrensiaceae</taxon>
        <taxon>Ahrensia</taxon>
    </lineage>
</organism>
<dbReference type="Proteomes" id="UP000038011">
    <property type="component" value="Unassembled WGS sequence"/>
</dbReference>
<dbReference type="OrthoDB" id="6692273at2"/>
<sequence>MKINGSRDCGNSPKNRIVQDIAIAIEAGNMPETGIDDSTVWHRGDGRKLKGAASHRSALDEVLPAVSITVNHAISHGKAGAANGVSVLADGRTRRFCHVVEFTSLKATTIAEINSY</sequence>
<reference evidence="1 2" key="1">
    <citation type="submission" date="2015-01" db="EMBL/GenBank/DDBJ databases">
        <title>Ahrensia donghaiensis sp. nov., a novel dimethylsulphoniopropionate-cleavage bacterium isolated from seawater and emended descriptions of the genus Ahrensia and Ahrensia kielensis.</title>
        <authorList>
            <person name="Liu J."/>
        </authorList>
    </citation>
    <scope>NUCLEOTIDE SEQUENCE [LARGE SCALE GENOMIC DNA]</scope>
    <source>
        <strain evidence="1 2">LZD062</strain>
    </source>
</reference>
<proteinExistence type="predicted"/>
<dbReference type="EMBL" id="JXMU01000051">
    <property type="protein sequence ID" value="KPA99848.1"/>
    <property type="molecule type" value="Genomic_DNA"/>
</dbReference>
<protein>
    <recommendedName>
        <fullName evidence="3">SnoaL-like domain-containing protein</fullName>
    </recommendedName>
</protein>
<gene>
    <name evidence="1" type="ORF">SU32_16990</name>
</gene>
<evidence type="ECO:0000313" key="2">
    <source>
        <dbReference type="Proteomes" id="UP000038011"/>
    </source>
</evidence>
<dbReference type="RefSeq" id="WP_054000572.1">
    <property type="nucleotide sequence ID" value="NZ_JXMU01000051.1"/>
</dbReference>
<evidence type="ECO:0000313" key="1">
    <source>
        <dbReference type="EMBL" id="KPA99848.1"/>
    </source>
</evidence>